<organism evidence="1 2">
    <name type="scientific">Oricola thermophila</name>
    <dbReference type="NCBI Taxonomy" id="2742145"/>
    <lineage>
        <taxon>Bacteria</taxon>
        <taxon>Pseudomonadati</taxon>
        <taxon>Pseudomonadota</taxon>
        <taxon>Alphaproteobacteria</taxon>
        <taxon>Hyphomicrobiales</taxon>
        <taxon>Ahrensiaceae</taxon>
        <taxon>Oricola</taxon>
    </lineage>
</organism>
<dbReference type="RefSeq" id="WP_175277681.1">
    <property type="nucleotide sequence ID" value="NZ_CP054836.1"/>
</dbReference>
<reference evidence="1 2" key="1">
    <citation type="submission" date="2020-06" db="EMBL/GenBank/DDBJ databases">
        <title>Oricola thermophila sp. nov. isolated from a tidal sediments.</title>
        <authorList>
            <person name="Kwon K.K."/>
            <person name="Yang S.-H."/>
            <person name="Park M.-J."/>
        </authorList>
    </citation>
    <scope>NUCLEOTIDE SEQUENCE [LARGE SCALE GENOMIC DNA]</scope>
    <source>
        <strain evidence="1 2">MEBiC13590</strain>
    </source>
</reference>
<accession>A0A6N1VFR1</accession>
<dbReference type="AlphaFoldDB" id="A0A6N1VFR1"/>
<evidence type="ECO:0000313" key="1">
    <source>
        <dbReference type="EMBL" id="QKV19790.1"/>
    </source>
</evidence>
<keyword evidence="2" id="KW-1185">Reference proteome</keyword>
<dbReference type="EMBL" id="CP054836">
    <property type="protein sequence ID" value="QKV19790.1"/>
    <property type="molecule type" value="Genomic_DNA"/>
</dbReference>
<gene>
    <name evidence="1" type="ORF">HTY61_15695</name>
</gene>
<evidence type="ECO:0000313" key="2">
    <source>
        <dbReference type="Proteomes" id="UP000509367"/>
    </source>
</evidence>
<sequence>MTAFEIYQSKQNPLHYVAIEEGDTRENAEGVRRSQNLKFLTRIPDDGEPRIAFDPKEAVSRIAKHGFYAFTVTISIRESAEG</sequence>
<proteinExistence type="predicted"/>
<name>A0A6N1VFR1_9HYPH</name>
<evidence type="ECO:0008006" key="3">
    <source>
        <dbReference type="Google" id="ProtNLM"/>
    </source>
</evidence>
<dbReference type="KEGG" id="orm:HTY61_15695"/>
<dbReference type="Proteomes" id="UP000509367">
    <property type="component" value="Chromosome"/>
</dbReference>
<protein>
    <recommendedName>
        <fullName evidence="3">YcgL domain-containing protein</fullName>
    </recommendedName>
</protein>